<dbReference type="AlphaFoldDB" id="A0AB33Z211"/>
<reference evidence="8 9" key="1">
    <citation type="journal article" date="2013" name="Genome Announc.">
        <title>Genome Sequence of the Pyrene- and Fluoranthene-Degrading Bacterium Cycloclasticus sp. Strain PY97M.</title>
        <authorList>
            <person name="Cui Z."/>
            <person name="Xu G."/>
            <person name="Li Q."/>
            <person name="Gao W."/>
            <person name="Zheng L."/>
        </authorList>
    </citation>
    <scope>NUCLEOTIDE SEQUENCE [LARGE SCALE GENOMIC DNA]</scope>
    <source>
        <strain evidence="8 9">PY97M</strain>
    </source>
</reference>
<dbReference type="GO" id="GO:0008610">
    <property type="term" value="P:lipid biosynthetic process"/>
    <property type="evidence" value="ECO:0007669"/>
    <property type="project" value="InterPro"/>
</dbReference>
<dbReference type="Proteomes" id="UP000015462">
    <property type="component" value="Unassembled WGS sequence"/>
</dbReference>
<keyword evidence="9" id="KW-1185">Reference proteome</keyword>
<protein>
    <submittedName>
        <fullName evidence="8">Sterol desaturase</fullName>
    </submittedName>
</protein>
<evidence type="ECO:0000256" key="3">
    <source>
        <dbReference type="ARBA" id="ARBA00022989"/>
    </source>
</evidence>
<accession>A0AB33Z211</accession>
<comment type="subcellular location">
    <subcellularLocation>
        <location evidence="1">Endomembrane system</location>
        <topology evidence="1">Multi-pass membrane protein</topology>
    </subcellularLocation>
</comment>
<dbReference type="PANTHER" id="PTHR21624:SF3">
    <property type="entry name" value="FATTY ACID HYDROXYLASE DOMAIN-CONTAINING PROTEIN"/>
    <property type="match status" value="1"/>
</dbReference>
<evidence type="ECO:0000313" key="9">
    <source>
        <dbReference type="Proteomes" id="UP000015462"/>
    </source>
</evidence>
<proteinExistence type="predicted"/>
<dbReference type="GO" id="GO:0005506">
    <property type="term" value="F:iron ion binding"/>
    <property type="evidence" value="ECO:0007669"/>
    <property type="project" value="InterPro"/>
</dbReference>
<feature type="transmembrane region" description="Helical" evidence="6">
    <location>
        <begin position="79"/>
        <end position="98"/>
    </location>
</feature>
<dbReference type="PANTHER" id="PTHR21624">
    <property type="entry name" value="STEROL DESATURASE-RELATED PROTEIN"/>
    <property type="match status" value="1"/>
</dbReference>
<name>A0AB33Z211_9GAMM</name>
<dbReference type="InterPro" id="IPR051689">
    <property type="entry name" value="Sterol_desaturase/TMEM195"/>
</dbReference>
<gene>
    <name evidence="8" type="ORF">L196_06420</name>
</gene>
<dbReference type="GO" id="GO:0012505">
    <property type="term" value="C:endomembrane system"/>
    <property type="evidence" value="ECO:0007669"/>
    <property type="project" value="UniProtKB-SubCell"/>
</dbReference>
<evidence type="ECO:0000313" key="8">
    <source>
        <dbReference type="EMBL" id="EPD13255.1"/>
    </source>
</evidence>
<feature type="domain" description="Fatty acid hydroxylase" evidence="7">
    <location>
        <begin position="92"/>
        <end position="227"/>
    </location>
</feature>
<feature type="transmembrane region" description="Helical" evidence="6">
    <location>
        <begin position="45"/>
        <end position="73"/>
    </location>
</feature>
<evidence type="ECO:0000256" key="5">
    <source>
        <dbReference type="ARBA" id="ARBA00023136"/>
    </source>
</evidence>
<evidence type="ECO:0000259" key="7">
    <source>
        <dbReference type="Pfam" id="PF04116"/>
    </source>
</evidence>
<keyword evidence="5 6" id="KW-0472">Membrane</keyword>
<dbReference type="GO" id="GO:0016020">
    <property type="term" value="C:membrane"/>
    <property type="evidence" value="ECO:0007669"/>
    <property type="project" value="GOC"/>
</dbReference>
<dbReference type="InterPro" id="IPR006694">
    <property type="entry name" value="Fatty_acid_hydroxylase"/>
</dbReference>
<comment type="caution">
    <text evidence="8">The sequence shown here is derived from an EMBL/GenBank/DDBJ whole genome shotgun (WGS) entry which is preliminary data.</text>
</comment>
<organism evidence="8 9">
    <name type="scientific">Cycloclasticus pugetii</name>
    <dbReference type="NCBI Taxonomy" id="34068"/>
    <lineage>
        <taxon>Bacteria</taxon>
        <taxon>Pseudomonadati</taxon>
        <taxon>Pseudomonadota</taxon>
        <taxon>Gammaproteobacteria</taxon>
        <taxon>Thiotrichales</taxon>
        <taxon>Piscirickettsiaceae</taxon>
        <taxon>Cycloclasticus</taxon>
    </lineage>
</organism>
<sequence>MAEMDLAAKPVLVALVLATLVMLEMLAPMFRFYDAVKPRLRHDAANILLGVLNAAIASVLFTGLVLSVTTWAVGHSFGLLNWLTLNPYLELLIALLLFDCWQYCWHRLNHAIPFLWRFHAVHHSDAAMDASSALRFHSVEIIFSSALRLLVLPIIGLSVEQLLIYELIALPIILIHHSNVAVPATLDRLLRVIIVTPHVHWVHHSHLQNETDSNYASVLSIWDRVFASFCLRDDPQKIRFGLGDRFDQTRWDQFIGQLKQPFNSALYEQRESSLKK</sequence>
<feature type="transmembrane region" description="Helical" evidence="6">
    <location>
        <begin position="12"/>
        <end position="33"/>
    </location>
</feature>
<keyword evidence="4" id="KW-0560">Oxidoreductase</keyword>
<keyword evidence="2 6" id="KW-0812">Transmembrane</keyword>
<evidence type="ECO:0000256" key="4">
    <source>
        <dbReference type="ARBA" id="ARBA00023002"/>
    </source>
</evidence>
<dbReference type="Pfam" id="PF04116">
    <property type="entry name" value="FA_hydroxylase"/>
    <property type="match status" value="1"/>
</dbReference>
<dbReference type="GO" id="GO:0050479">
    <property type="term" value="F:glyceryl-ether monooxygenase activity"/>
    <property type="evidence" value="ECO:0007669"/>
    <property type="project" value="TreeGrafter"/>
</dbReference>
<evidence type="ECO:0000256" key="1">
    <source>
        <dbReference type="ARBA" id="ARBA00004127"/>
    </source>
</evidence>
<evidence type="ECO:0000256" key="6">
    <source>
        <dbReference type="SAM" id="Phobius"/>
    </source>
</evidence>
<dbReference type="GO" id="GO:0006643">
    <property type="term" value="P:membrane lipid metabolic process"/>
    <property type="evidence" value="ECO:0007669"/>
    <property type="project" value="TreeGrafter"/>
</dbReference>
<keyword evidence="3 6" id="KW-1133">Transmembrane helix</keyword>
<evidence type="ECO:0000256" key="2">
    <source>
        <dbReference type="ARBA" id="ARBA00022692"/>
    </source>
</evidence>
<dbReference type="EMBL" id="ASHL01000004">
    <property type="protein sequence ID" value="EPD13255.1"/>
    <property type="molecule type" value="Genomic_DNA"/>
</dbReference>
<dbReference type="RefSeq" id="WP_016390378.1">
    <property type="nucleotide sequence ID" value="NZ_JBLHXE010000003.1"/>
</dbReference>